<evidence type="ECO:0000256" key="4">
    <source>
        <dbReference type="ARBA" id="ARBA00022840"/>
    </source>
</evidence>
<dbReference type="SUPFAM" id="SSF160443">
    <property type="entry name" value="SMR domain-like"/>
    <property type="match status" value="1"/>
</dbReference>
<name>A0A2S8SV57_9BACT</name>
<dbReference type="EC" id="3.1.-.-" evidence="7"/>
<dbReference type="GO" id="GO:0006298">
    <property type="term" value="P:mismatch repair"/>
    <property type="evidence" value="ECO:0007669"/>
    <property type="project" value="InterPro"/>
</dbReference>
<evidence type="ECO:0000313" key="10">
    <source>
        <dbReference type="EMBL" id="PQV64687.1"/>
    </source>
</evidence>
<dbReference type="Pfam" id="PF01713">
    <property type="entry name" value="Smr"/>
    <property type="match status" value="1"/>
</dbReference>
<evidence type="ECO:0000313" key="11">
    <source>
        <dbReference type="Proteomes" id="UP000237684"/>
    </source>
</evidence>
<dbReference type="GO" id="GO:0004519">
    <property type="term" value="F:endonuclease activity"/>
    <property type="evidence" value="ECO:0007669"/>
    <property type="project" value="UniProtKB-UniRule"/>
</dbReference>
<dbReference type="InterPro" id="IPR046893">
    <property type="entry name" value="MSSS"/>
</dbReference>
<dbReference type="InterPro" id="IPR045076">
    <property type="entry name" value="MutS"/>
</dbReference>
<dbReference type="SMART" id="SM00463">
    <property type="entry name" value="SMR"/>
    <property type="match status" value="1"/>
</dbReference>
<dbReference type="GO" id="GO:0016887">
    <property type="term" value="F:ATP hydrolysis activity"/>
    <property type="evidence" value="ECO:0007669"/>
    <property type="project" value="InterPro"/>
</dbReference>
<dbReference type="InterPro" id="IPR002625">
    <property type="entry name" value="Smr_dom"/>
</dbReference>
<dbReference type="InterPro" id="IPR036187">
    <property type="entry name" value="DNA_mismatch_repair_MutS_sf"/>
</dbReference>
<dbReference type="Gene3D" id="3.40.50.300">
    <property type="entry name" value="P-loop containing nucleotide triphosphate hydrolases"/>
    <property type="match status" value="1"/>
</dbReference>
<keyword evidence="4 7" id="KW-0067">ATP-binding</keyword>
<protein>
    <recommendedName>
        <fullName evidence="7">Endonuclease MutS2</fullName>
        <ecNumber evidence="7">3.1.-.-</ecNumber>
    </recommendedName>
    <alternativeName>
        <fullName evidence="7">Ribosome-associated protein quality control-upstream factor</fullName>
        <shortName evidence="7">RQC-upstream factor</shortName>
        <shortName evidence="7">RqcU</shortName>
        <ecNumber evidence="7">3.6.4.-</ecNumber>
    </alternativeName>
</protein>
<dbReference type="GO" id="GO:0043023">
    <property type="term" value="F:ribosomal large subunit binding"/>
    <property type="evidence" value="ECO:0007669"/>
    <property type="project" value="UniProtKB-UniRule"/>
</dbReference>
<comment type="function">
    <text evidence="7">Acts as a ribosome collision sensor, splitting the ribosome into its 2 subunits. Detects stalled/collided 70S ribosomes which it binds and splits by an ATP-hydrolysis driven conformational change. Acts upstream of the ribosome quality control system (RQC), a ribosome-associated complex that mediates the extraction of incompletely synthesized nascent chains from stalled ribosomes and their subsequent degradation. Probably generates substrates for RQC.</text>
</comment>
<dbReference type="RefSeq" id="WP_105483057.1">
    <property type="nucleotide sequence ID" value="NZ_NIGF01000004.1"/>
</dbReference>
<evidence type="ECO:0000256" key="5">
    <source>
        <dbReference type="ARBA" id="ARBA00022884"/>
    </source>
</evidence>
<accession>A0A2S8SV57</accession>
<reference evidence="10 11" key="1">
    <citation type="journal article" date="2018" name="Syst. Appl. Microbiol.">
        <title>Abditibacterium utsteinense sp. nov., the first cultivated member of candidate phylum FBP, isolated from ice-free Antarctic soil samples.</title>
        <authorList>
            <person name="Tahon G."/>
            <person name="Tytgat B."/>
            <person name="Lebbe L."/>
            <person name="Carlier A."/>
            <person name="Willems A."/>
        </authorList>
    </citation>
    <scope>NUCLEOTIDE SEQUENCE [LARGE SCALE GENOMIC DNA]</scope>
    <source>
        <strain evidence="10 11">LMG 29911</strain>
    </source>
</reference>
<comment type="similarity">
    <text evidence="7">Belongs to the DNA mismatch repair MutS family. MutS2 subfamily.</text>
</comment>
<dbReference type="PIRSF" id="PIRSF005814">
    <property type="entry name" value="MutS_YshD"/>
    <property type="match status" value="1"/>
</dbReference>
<dbReference type="HAMAP" id="MF_00092">
    <property type="entry name" value="MutS2"/>
    <property type="match status" value="1"/>
</dbReference>
<evidence type="ECO:0000256" key="7">
    <source>
        <dbReference type="HAMAP-Rule" id="MF_00092"/>
    </source>
</evidence>
<dbReference type="Pfam" id="PF00488">
    <property type="entry name" value="MutS_V"/>
    <property type="match status" value="1"/>
</dbReference>
<evidence type="ECO:0000256" key="2">
    <source>
        <dbReference type="ARBA" id="ARBA00022741"/>
    </source>
</evidence>
<dbReference type="PROSITE" id="PS50828">
    <property type="entry name" value="SMR"/>
    <property type="match status" value="1"/>
</dbReference>
<proteinExistence type="inferred from homology"/>
<evidence type="ECO:0000256" key="6">
    <source>
        <dbReference type="ARBA" id="ARBA00023125"/>
    </source>
</evidence>
<evidence type="ECO:0000256" key="1">
    <source>
        <dbReference type="ARBA" id="ARBA00022730"/>
    </source>
</evidence>
<dbReference type="NCBIfam" id="TIGR01069">
    <property type="entry name" value="mutS2"/>
    <property type="match status" value="1"/>
</dbReference>
<sequence>MSSASTSNSDFTYQTRTTERLELPKVLSRLESLCACELGRARARKLSPSNQNEIARAALNLTSQAKIFVQKSRFPPFGGLSDVSESLKVASIGATLESKTLLSVGRAIEGARRLRETLFSVSDEIADNFDDLFDIAERIVPRKDLEKAITEAIDDNGEIKDDASLDLLRARRNIRSTQTQIQTRLRGMLSDNRITPHLQDAFVTVRDGRYCLPVKAESRGSVPGIVHDRSSSGNAFFIEPQAVVDLNNRLRELAGEERQAIDDILRTISGLVGGAFEDLRPSIEAAGDLDFIFAKAQFSLELDGLEPLLRDEVHGCFLKAARHPLVRNCVANDIKIGAESAATERGDFDVLMLTGPNTGGKTIVLKTLGLLCLMTACGLHIPVENESWIALPGQIHVDIGDEQSIEQNLSTFSGHLKNIVGILRDVKANDLVLFDEIGAGTDPDEGAALAKAVLRSLSRKGAHVLATTHYGELKQFALSAGRFENASVEFDPKTLSPTYRLRIGVPGASNALDIAARLDMPPDIVARARKYLGRERVDAEAATQQLEATQRQLSEQTDAASRERESLEKLRRDYEARIQRVEQEREREIERARRDAKQIVETATQEANAALRELRSASQGTRSENKGTEAARGRLRTLKEKVDAFGANSTKNEAKAVEAESETPIPQKMRESAAPRVVDSFKVGQIVKLKTLDREGEIIKIENNRAEVRIGAMKIEVKFADLEIVERDKVRGVAAIQARKAWMVPPEINLIGMDTVSGIEEVEKYLDDALLAGMKEVRIVHGRGSGALRTAVHRFLKSNRAVNEFELAPQNEGGEGATTVKLG</sequence>
<dbReference type="EMBL" id="NIGF01000004">
    <property type="protein sequence ID" value="PQV64687.1"/>
    <property type="molecule type" value="Genomic_DNA"/>
</dbReference>
<dbReference type="SMART" id="SM00534">
    <property type="entry name" value="MUTSac"/>
    <property type="match status" value="1"/>
</dbReference>
<dbReference type="Gene3D" id="3.30.1370.110">
    <property type="match status" value="1"/>
</dbReference>
<dbReference type="FunCoup" id="A0A2S8SV57">
    <property type="interactions" value="106"/>
</dbReference>
<evidence type="ECO:0000259" key="9">
    <source>
        <dbReference type="PROSITE" id="PS50828"/>
    </source>
</evidence>
<dbReference type="InterPro" id="IPR007696">
    <property type="entry name" value="DNA_mismatch_repair_MutS_core"/>
</dbReference>
<dbReference type="OrthoDB" id="9808166at2"/>
<dbReference type="FunFam" id="3.40.50.300:FF:000830">
    <property type="entry name" value="Endonuclease MutS2"/>
    <property type="match status" value="1"/>
</dbReference>
<dbReference type="GO" id="GO:0005524">
    <property type="term" value="F:ATP binding"/>
    <property type="evidence" value="ECO:0007669"/>
    <property type="project" value="UniProtKB-UniRule"/>
</dbReference>
<dbReference type="GO" id="GO:0019843">
    <property type="term" value="F:rRNA binding"/>
    <property type="evidence" value="ECO:0007669"/>
    <property type="project" value="UniProtKB-UniRule"/>
</dbReference>
<dbReference type="InterPro" id="IPR027417">
    <property type="entry name" value="P-loop_NTPase"/>
</dbReference>
<keyword evidence="2 7" id="KW-0547">Nucleotide-binding</keyword>
<keyword evidence="7" id="KW-0540">Nuclease</keyword>
<keyword evidence="5 7" id="KW-0694">RNA-binding</keyword>
<dbReference type="EC" id="3.6.4.-" evidence="7"/>
<dbReference type="InterPro" id="IPR005747">
    <property type="entry name" value="MutS2"/>
</dbReference>
<dbReference type="Proteomes" id="UP000237684">
    <property type="component" value="Unassembled WGS sequence"/>
</dbReference>
<dbReference type="GO" id="GO:0045910">
    <property type="term" value="P:negative regulation of DNA recombination"/>
    <property type="evidence" value="ECO:0007669"/>
    <property type="project" value="InterPro"/>
</dbReference>
<dbReference type="SMART" id="SM00533">
    <property type="entry name" value="MUTSd"/>
    <property type="match status" value="1"/>
</dbReference>
<comment type="caution">
    <text evidence="10">The sequence shown here is derived from an EMBL/GenBank/DDBJ whole genome shotgun (WGS) entry which is preliminary data.</text>
</comment>
<keyword evidence="1 7" id="KW-0699">rRNA-binding</keyword>
<organism evidence="10 11">
    <name type="scientific">Abditibacterium utsteinense</name>
    <dbReference type="NCBI Taxonomy" id="1960156"/>
    <lineage>
        <taxon>Bacteria</taxon>
        <taxon>Pseudomonadati</taxon>
        <taxon>Abditibacteriota</taxon>
        <taxon>Abditibacteriia</taxon>
        <taxon>Abditibacteriales</taxon>
        <taxon>Abditibacteriaceae</taxon>
        <taxon>Abditibacterium</taxon>
    </lineage>
</organism>
<dbReference type="GO" id="GO:0072344">
    <property type="term" value="P:rescue of stalled ribosome"/>
    <property type="evidence" value="ECO:0007669"/>
    <property type="project" value="UniProtKB-UniRule"/>
</dbReference>
<comment type="subunit">
    <text evidence="7">Homodimer. Binds to stalled ribosomes, contacting rRNA.</text>
</comment>
<comment type="function">
    <text evidence="7">Endonuclease that is involved in the suppression of homologous recombination and thus may have a key role in the control of bacterial genetic diversity.</text>
</comment>
<keyword evidence="7" id="KW-0255">Endonuclease</keyword>
<gene>
    <name evidence="7" type="primary">mutS2</name>
    <name evidence="7" type="synonym">rqcU</name>
    <name evidence="10" type="ORF">B1R32_104181</name>
</gene>
<feature type="region of interest" description="Disordered" evidence="8">
    <location>
        <begin position="548"/>
        <end position="567"/>
    </location>
</feature>
<feature type="binding site" evidence="7">
    <location>
        <begin position="355"/>
        <end position="362"/>
    </location>
    <ligand>
        <name>ATP</name>
        <dbReference type="ChEBI" id="CHEBI:30616"/>
    </ligand>
</feature>
<dbReference type="InterPro" id="IPR036063">
    <property type="entry name" value="Smr_dom_sf"/>
</dbReference>
<dbReference type="AlphaFoldDB" id="A0A2S8SV57"/>
<evidence type="ECO:0000256" key="8">
    <source>
        <dbReference type="SAM" id="MobiDB-lite"/>
    </source>
</evidence>
<dbReference type="InterPro" id="IPR000432">
    <property type="entry name" value="DNA_mismatch_repair_MutS_C"/>
</dbReference>
<dbReference type="SUPFAM" id="SSF48334">
    <property type="entry name" value="DNA repair protein MutS, domain III"/>
    <property type="match status" value="1"/>
</dbReference>
<evidence type="ECO:0000256" key="3">
    <source>
        <dbReference type="ARBA" id="ARBA00022801"/>
    </source>
</evidence>
<dbReference type="GO" id="GO:0140664">
    <property type="term" value="F:ATP-dependent DNA damage sensor activity"/>
    <property type="evidence" value="ECO:0007669"/>
    <property type="project" value="InterPro"/>
</dbReference>
<dbReference type="Pfam" id="PF20297">
    <property type="entry name" value="MSSS"/>
    <property type="match status" value="1"/>
</dbReference>
<keyword evidence="11" id="KW-1185">Reference proteome</keyword>
<keyword evidence="3 7" id="KW-0378">Hydrolase</keyword>
<dbReference type="SUPFAM" id="SSF52540">
    <property type="entry name" value="P-loop containing nucleoside triphosphate hydrolases"/>
    <property type="match status" value="1"/>
</dbReference>
<dbReference type="PANTHER" id="PTHR48466">
    <property type="entry name" value="OS10G0509000 PROTEIN-RELATED"/>
    <property type="match status" value="1"/>
</dbReference>
<dbReference type="PANTHER" id="PTHR48466:SF2">
    <property type="entry name" value="OS10G0509000 PROTEIN"/>
    <property type="match status" value="1"/>
</dbReference>
<dbReference type="GO" id="GO:0030983">
    <property type="term" value="F:mismatched DNA binding"/>
    <property type="evidence" value="ECO:0007669"/>
    <property type="project" value="InterPro"/>
</dbReference>
<dbReference type="InParanoid" id="A0A2S8SV57"/>
<feature type="domain" description="Smr" evidence="9">
    <location>
        <begin position="748"/>
        <end position="823"/>
    </location>
</feature>
<keyword evidence="6 7" id="KW-0238">DNA-binding</keyword>